<dbReference type="InterPro" id="IPR057666">
    <property type="entry name" value="DrpA_SLOG"/>
</dbReference>
<dbReference type="Gene3D" id="3.40.50.450">
    <property type="match status" value="1"/>
</dbReference>
<dbReference type="eggNOG" id="COG0758">
    <property type="taxonomic scope" value="Bacteria"/>
</dbReference>
<dbReference type="STRING" id="907348.TresaDRAFT_0016"/>
<reference evidence="3 4" key="1">
    <citation type="submission" date="2011-09" db="EMBL/GenBank/DDBJ databases">
        <title>The draft genome of Treponema saccharophilum DSM 2985.</title>
        <authorList>
            <consortium name="US DOE Joint Genome Institute (JGI-PGF)"/>
            <person name="Lucas S."/>
            <person name="Copeland A."/>
            <person name="Lapidus A."/>
            <person name="Glavina del Rio T."/>
            <person name="Dalin E."/>
            <person name="Tice H."/>
            <person name="Bruce D."/>
            <person name="Goodwin L."/>
            <person name="Pitluck S."/>
            <person name="Peters L."/>
            <person name="Kyrpides N."/>
            <person name="Mavromatis K."/>
            <person name="Ivanova N."/>
            <person name="Markowitz V."/>
            <person name="Cheng J.-F."/>
            <person name="Hugenholtz P."/>
            <person name="Woyke T."/>
            <person name="Wu D."/>
            <person name="Gronow S."/>
            <person name="Wellnitz S."/>
            <person name="Brambilla E."/>
            <person name="Klenk H.-P."/>
            <person name="Eisen J.A."/>
        </authorList>
    </citation>
    <scope>NUCLEOTIDE SEQUENCE [LARGE SCALE GENOMIC DNA]</scope>
    <source>
        <strain evidence="3 4">DSM 2985</strain>
    </source>
</reference>
<name>H7ENR0_9SPIR</name>
<dbReference type="SUPFAM" id="SSF102405">
    <property type="entry name" value="MCP/YpsA-like"/>
    <property type="match status" value="1"/>
</dbReference>
<evidence type="ECO:0000256" key="1">
    <source>
        <dbReference type="ARBA" id="ARBA00006525"/>
    </source>
</evidence>
<dbReference type="GO" id="GO:0009294">
    <property type="term" value="P:DNA-mediated transformation"/>
    <property type="evidence" value="ECO:0007669"/>
    <property type="project" value="InterPro"/>
</dbReference>
<comment type="caution">
    <text evidence="3">The sequence shown here is derived from an EMBL/GenBank/DDBJ whole genome shotgun (WGS) entry which is preliminary data.</text>
</comment>
<dbReference type="RefSeq" id="WP_002706183.1">
    <property type="nucleotide sequence ID" value="NZ_AGRW01000054.1"/>
</dbReference>
<accession>H7ENR0</accession>
<dbReference type="OrthoDB" id="9785707at2"/>
<proteinExistence type="inferred from homology"/>
<keyword evidence="4" id="KW-1185">Reference proteome</keyword>
<sequence length="340" mass="36237">MGNDGEFGFLANLFVSGMFFLTLKEKLDFRRRALAIADESGTDRAVSWLSSLSSQSVGSDIGRKIRSKWSGGECLKNAERAGNIIGSFGIRSVFYGDEGFPAMMSRTQAEVKDPPFSLFYRGKLDVLGHACVSVVGTRRATAGGRRAAFDFARDACDDGLTVVSGLAFGIDIESHKGALSSVTPHTAAILPGGIDTIVPSSHARYAARILESGGLVASEYLPGTPAEKFRFVERNRIIASLSPATVVIQATAGSGAMITASMALDYNRYVFFHSENFAPQALSLDGAVRNALLRDAKSGARSASSVASKMENSPSAFVESGAVVISSYKEYKNHLYVSNI</sequence>
<evidence type="ECO:0000313" key="3">
    <source>
        <dbReference type="EMBL" id="EIC00543.1"/>
    </source>
</evidence>
<feature type="domain" description="Smf/DprA SLOG" evidence="2">
    <location>
        <begin position="93"/>
        <end position="277"/>
    </location>
</feature>
<protein>
    <submittedName>
        <fullName evidence="3">SMF family protein</fullName>
    </submittedName>
</protein>
<dbReference type="AlphaFoldDB" id="H7ENR0"/>
<evidence type="ECO:0000259" key="2">
    <source>
        <dbReference type="Pfam" id="PF02481"/>
    </source>
</evidence>
<dbReference type="PATRIC" id="fig|907348.3.peg.2589"/>
<dbReference type="EMBL" id="AGRW01000054">
    <property type="protein sequence ID" value="EIC00543.1"/>
    <property type="molecule type" value="Genomic_DNA"/>
</dbReference>
<comment type="similarity">
    <text evidence="1">Belongs to the DprA/Smf family.</text>
</comment>
<gene>
    <name evidence="3" type="ORF">TresaDRAFT_0016</name>
</gene>
<evidence type="ECO:0000313" key="4">
    <source>
        <dbReference type="Proteomes" id="UP000003571"/>
    </source>
</evidence>
<dbReference type="Pfam" id="PF02481">
    <property type="entry name" value="DNA_processg_A"/>
    <property type="match status" value="1"/>
</dbReference>
<dbReference type="InterPro" id="IPR003488">
    <property type="entry name" value="DprA"/>
</dbReference>
<dbReference type="PANTHER" id="PTHR43022">
    <property type="entry name" value="PROTEIN SMF"/>
    <property type="match status" value="1"/>
</dbReference>
<dbReference type="PANTHER" id="PTHR43022:SF1">
    <property type="entry name" value="PROTEIN SMF"/>
    <property type="match status" value="1"/>
</dbReference>
<dbReference type="Proteomes" id="UP000003571">
    <property type="component" value="Unassembled WGS sequence"/>
</dbReference>
<organism evidence="3 4">
    <name type="scientific">Treponema saccharophilum DSM 2985</name>
    <dbReference type="NCBI Taxonomy" id="907348"/>
    <lineage>
        <taxon>Bacteria</taxon>
        <taxon>Pseudomonadati</taxon>
        <taxon>Spirochaetota</taxon>
        <taxon>Spirochaetia</taxon>
        <taxon>Spirochaetales</taxon>
        <taxon>Treponemataceae</taxon>
        <taxon>Treponema</taxon>
    </lineage>
</organism>